<gene>
    <name evidence="4" type="ORF">CP967_06860</name>
</gene>
<reference evidence="4 5" key="1">
    <citation type="submission" date="2017-09" db="EMBL/GenBank/DDBJ databases">
        <authorList>
            <person name="Lee N."/>
            <person name="Cho B.-K."/>
        </authorList>
    </citation>
    <scope>NUCLEOTIDE SEQUENCE [LARGE SCALE GENOMIC DNA]</scope>
    <source>
        <strain evidence="4 5">ATCC 12769</strain>
    </source>
</reference>
<feature type="region of interest" description="Disordered" evidence="2">
    <location>
        <begin position="1"/>
        <end position="20"/>
    </location>
</feature>
<dbReference type="EMBL" id="CP023702">
    <property type="protein sequence ID" value="QEU71717.1"/>
    <property type="molecule type" value="Genomic_DNA"/>
</dbReference>
<dbReference type="KEGG" id="snk:CP967_06860"/>
<evidence type="ECO:0000256" key="1">
    <source>
        <dbReference type="ARBA" id="ARBA00022527"/>
    </source>
</evidence>
<dbReference type="Pfam" id="PF13581">
    <property type="entry name" value="HATPase_c_2"/>
    <property type="match status" value="1"/>
</dbReference>
<dbReference type="CDD" id="cd16936">
    <property type="entry name" value="HATPase_RsbW-like"/>
    <property type="match status" value="1"/>
</dbReference>
<dbReference type="Gene3D" id="3.30.565.10">
    <property type="entry name" value="Histidine kinase-like ATPase, C-terminal domain"/>
    <property type="match status" value="1"/>
</dbReference>
<keyword evidence="1" id="KW-0723">Serine/threonine-protein kinase</keyword>
<dbReference type="AlphaFoldDB" id="A0A5J6F793"/>
<keyword evidence="5" id="KW-1185">Reference proteome</keyword>
<feature type="domain" description="Histidine kinase/HSP90-like ATPase" evidence="3">
    <location>
        <begin position="27"/>
        <end position="137"/>
    </location>
</feature>
<evidence type="ECO:0000259" key="3">
    <source>
        <dbReference type="Pfam" id="PF13581"/>
    </source>
</evidence>
<name>A0A5J6F793_9ACTN</name>
<evidence type="ECO:0000256" key="2">
    <source>
        <dbReference type="SAM" id="MobiDB-lite"/>
    </source>
</evidence>
<dbReference type="PANTHER" id="PTHR35526">
    <property type="entry name" value="ANTI-SIGMA-F FACTOR RSBW-RELATED"/>
    <property type="match status" value="1"/>
</dbReference>
<dbReference type="InterPro" id="IPR003594">
    <property type="entry name" value="HATPase_dom"/>
</dbReference>
<dbReference type="OrthoDB" id="3473697at2"/>
<keyword evidence="1" id="KW-0808">Transferase</keyword>
<evidence type="ECO:0000313" key="4">
    <source>
        <dbReference type="EMBL" id="QEU71717.1"/>
    </source>
</evidence>
<evidence type="ECO:0000313" key="5">
    <source>
        <dbReference type="Proteomes" id="UP000326178"/>
    </source>
</evidence>
<sequence length="168" mass="17134">MNSPHTPRAPHPSVFSQRFSSTRRGARLARLLSALQLADWGLPRGTGAHDAVVQVVGELAANAVTHGRVPGRDFALVLAYEAARGVIRVEVSDTHPGVPARRAAGGVEEGGRGLLVVAALSFAWGVSRRVGPGKTVWAECGTTGGEGGPDAGGHPSGAGARVPDRVGG</sequence>
<organism evidence="4 5">
    <name type="scientific">Streptomyces nitrosporeus</name>
    <dbReference type="NCBI Taxonomy" id="28894"/>
    <lineage>
        <taxon>Bacteria</taxon>
        <taxon>Bacillati</taxon>
        <taxon>Actinomycetota</taxon>
        <taxon>Actinomycetes</taxon>
        <taxon>Kitasatosporales</taxon>
        <taxon>Streptomycetaceae</taxon>
        <taxon>Streptomyces</taxon>
    </lineage>
</organism>
<keyword evidence="1" id="KW-0418">Kinase</keyword>
<protein>
    <submittedName>
        <fullName evidence="4">ATP-binding protein</fullName>
    </submittedName>
</protein>
<accession>A0A5J6F793</accession>
<dbReference type="PANTHER" id="PTHR35526:SF3">
    <property type="entry name" value="ANTI-SIGMA-F FACTOR RSBW"/>
    <property type="match status" value="1"/>
</dbReference>
<dbReference type="GO" id="GO:0005524">
    <property type="term" value="F:ATP binding"/>
    <property type="evidence" value="ECO:0007669"/>
    <property type="project" value="UniProtKB-KW"/>
</dbReference>
<keyword evidence="4" id="KW-0547">Nucleotide-binding</keyword>
<proteinExistence type="predicted"/>
<dbReference type="Proteomes" id="UP000326178">
    <property type="component" value="Chromosome"/>
</dbReference>
<dbReference type="RefSeq" id="WP_150487086.1">
    <property type="nucleotide sequence ID" value="NZ_BMUV01000005.1"/>
</dbReference>
<feature type="region of interest" description="Disordered" evidence="2">
    <location>
        <begin position="140"/>
        <end position="168"/>
    </location>
</feature>
<dbReference type="GO" id="GO:0004674">
    <property type="term" value="F:protein serine/threonine kinase activity"/>
    <property type="evidence" value="ECO:0007669"/>
    <property type="project" value="UniProtKB-KW"/>
</dbReference>
<dbReference type="InterPro" id="IPR036890">
    <property type="entry name" value="HATPase_C_sf"/>
</dbReference>
<dbReference type="SUPFAM" id="SSF55874">
    <property type="entry name" value="ATPase domain of HSP90 chaperone/DNA topoisomerase II/histidine kinase"/>
    <property type="match status" value="1"/>
</dbReference>
<dbReference type="InterPro" id="IPR050267">
    <property type="entry name" value="Anti-sigma-factor_SerPK"/>
</dbReference>
<feature type="compositionally biased region" description="Gly residues" evidence="2">
    <location>
        <begin position="142"/>
        <end position="156"/>
    </location>
</feature>
<keyword evidence="4" id="KW-0067">ATP-binding</keyword>